<name>A0A8S1RF92_9CILI</name>
<evidence type="ECO:0000313" key="1">
    <source>
        <dbReference type="EMBL" id="CAD8125973.1"/>
    </source>
</evidence>
<sequence length="287" mass="32620">MQSKQFFLFTSLKQDYIPPQNCINAKPFNQLTAINQVNNESHKLQNHIQNTSTNQLEGVQGQLQIQFENDQNTYVGSGTLCIYGQGFQNNKYFLLTCAHNLVDINENQKSIRYANKITYYYSRKDQNTYFCRLLAEKYVLHPGYIFNNKFDDGFDLSLVKLADQSIMQNGPLSKNSIWGIPLEKSGAIQGSIIKIIGYPLGTSGQLYSIDGIINEIDFHDDGQALILYDIKSACLGQDGSPIYLKIADNQWSIIGIHLGYNLEKKSFIGTGLTQNLLDWIYQQQQEL</sequence>
<dbReference type="OrthoDB" id="10310416at2759"/>
<gene>
    <name evidence="1" type="ORF">PSON_ATCC_30995.1.T1630110</name>
</gene>
<dbReference type="Proteomes" id="UP000692954">
    <property type="component" value="Unassembled WGS sequence"/>
</dbReference>
<accession>A0A8S1RF92</accession>
<reference evidence="1" key="1">
    <citation type="submission" date="2021-01" db="EMBL/GenBank/DDBJ databases">
        <authorList>
            <consortium name="Genoscope - CEA"/>
            <person name="William W."/>
        </authorList>
    </citation>
    <scope>NUCLEOTIDE SEQUENCE</scope>
</reference>
<protein>
    <submittedName>
        <fullName evidence="1">Uncharacterized protein</fullName>
    </submittedName>
</protein>
<keyword evidence="2" id="KW-1185">Reference proteome</keyword>
<evidence type="ECO:0000313" key="2">
    <source>
        <dbReference type="Proteomes" id="UP000692954"/>
    </source>
</evidence>
<comment type="caution">
    <text evidence="1">The sequence shown here is derived from an EMBL/GenBank/DDBJ whole genome shotgun (WGS) entry which is preliminary data.</text>
</comment>
<organism evidence="1 2">
    <name type="scientific">Paramecium sonneborni</name>
    <dbReference type="NCBI Taxonomy" id="65129"/>
    <lineage>
        <taxon>Eukaryota</taxon>
        <taxon>Sar</taxon>
        <taxon>Alveolata</taxon>
        <taxon>Ciliophora</taxon>
        <taxon>Intramacronucleata</taxon>
        <taxon>Oligohymenophorea</taxon>
        <taxon>Peniculida</taxon>
        <taxon>Parameciidae</taxon>
        <taxon>Paramecium</taxon>
    </lineage>
</organism>
<dbReference type="EMBL" id="CAJJDN010000163">
    <property type="protein sequence ID" value="CAD8125973.1"/>
    <property type="molecule type" value="Genomic_DNA"/>
</dbReference>
<proteinExistence type="predicted"/>
<dbReference type="AlphaFoldDB" id="A0A8S1RF92"/>